<reference evidence="2" key="2">
    <citation type="submission" date="2018-03" db="EMBL/GenBank/DDBJ databases">
        <title>The Triticum urartu genome reveals the dynamic nature of wheat genome evolution.</title>
        <authorList>
            <person name="Ling H."/>
            <person name="Ma B."/>
            <person name="Shi X."/>
            <person name="Liu H."/>
            <person name="Dong L."/>
            <person name="Sun H."/>
            <person name="Cao Y."/>
            <person name="Gao Q."/>
            <person name="Zheng S."/>
            <person name="Li Y."/>
            <person name="Yu Y."/>
            <person name="Du H."/>
            <person name="Qi M."/>
            <person name="Li Y."/>
            <person name="Yu H."/>
            <person name="Cui Y."/>
            <person name="Wang N."/>
            <person name="Chen C."/>
            <person name="Wu H."/>
            <person name="Zhao Y."/>
            <person name="Zhang J."/>
            <person name="Li Y."/>
            <person name="Zhou W."/>
            <person name="Zhang B."/>
            <person name="Hu W."/>
            <person name="Eijk M."/>
            <person name="Tang J."/>
            <person name="Witsenboer H."/>
            <person name="Zhao S."/>
            <person name="Li Z."/>
            <person name="Zhang A."/>
            <person name="Wang D."/>
            <person name="Liang C."/>
        </authorList>
    </citation>
    <scope>NUCLEOTIDE SEQUENCE [LARGE SCALE GENOMIC DNA]</scope>
    <source>
        <strain evidence="2">cv. G1812</strain>
    </source>
</reference>
<feature type="signal peptide" evidence="1">
    <location>
        <begin position="1"/>
        <end position="19"/>
    </location>
</feature>
<evidence type="ECO:0000256" key="1">
    <source>
        <dbReference type="SAM" id="SignalP"/>
    </source>
</evidence>
<protein>
    <submittedName>
        <fullName evidence="2">Uncharacterized protein</fullName>
    </submittedName>
</protein>
<organism evidence="2 3">
    <name type="scientific">Triticum urartu</name>
    <name type="common">Red wild einkorn</name>
    <name type="synonym">Crithodium urartu</name>
    <dbReference type="NCBI Taxonomy" id="4572"/>
    <lineage>
        <taxon>Eukaryota</taxon>
        <taxon>Viridiplantae</taxon>
        <taxon>Streptophyta</taxon>
        <taxon>Embryophyta</taxon>
        <taxon>Tracheophyta</taxon>
        <taxon>Spermatophyta</taxon>
        <taxon>Magnoliopsida</taxon>
        <taxon>Liliopsida</taxon>
        <taxon>Poales</taxon>
        <taxon>Poaceae</taxon>
        <taxon>BOP clade</taxon>
        <taxon>Pooideae</taxon>
        <taxon>Triticodae</taxon>
        <taxon>Triticeae</taxon>
        <taxon>Triticinae</taxon>
        <taxon>Triticum</taxon>
    </lineage>
</organism>
<dbReference type="AlphaFoldDB" id="A0A8R7UN62"/>
<keyword evidence="3" id="KW-1185">Reference proteome</keyword>
<proteinExistence type="predicted"/>
<dbReference type="Proteomes" id="UP000015106">
    <property type="component" value="Chromosome 5"/>
</dbReference>
<sequence length="62" mass="6909">FFEVLLFSSHIITLTSVIASHVVTEYFFGTHLSLFAHHVLLKLRAAIPAIYCARLSGSEGIY</sequence>
<reference evidence="2" key="3">
    <citation type="submission" date="2022-06" db="UniProtKB">
        <authorList>
            <consortium name="EnsemblPlants"/>
        </authorList>
    </citation>
    <scope>IDENTIFICATION</scope>
</reference>
<accession>A0A8R7UN62</accession>
<dbReference type="Gramene" id="TuG1812G0500005571.01.T01">
    <property type="protein sequence ID" value="TuG1812G0500005571.01.T01.cds429038"/>
    <property type="gene ID" value="TuG1812G0500005571.01"/>
</dbReference>
<evidence type="ECO:0000313" key="2">
    <source>
        <dbReference type="EnsemblPlants" id="TuG1812G0500005571.01.T01.cds429038"/>
    </source>
</evidence>
<reference evidence="3" key="1">
    <citation type="journal article" date="2013" name="Nature">
        <title>Draft genome of the wheat A-genome progenitor Triticum urartu.</title>
        <authorList>
            <person name="Ling H.Q."/>
            <person name="Zhao S."/>
            <person name="Liu D."/>
            <person name="Wang J."/>
            <person name="Sun H."/>
            <person name="Zhang C."/>
            <person name="Fan H."/>
            <person name="Li D."/>
            <person name="Dong L."/>
            <person name="Tao Y."/>
            <person name="Gao C."/>
            <person name="Wu H."/>
            <person name="Li Y."/>
            <person name="Cui Y."/>
            <person name="Guo X."/>
            <person name="Zheng S."/>
            <person name="Wang B."/>
            <person name="Yu K."/>
            <person name="Liang Q."/>
            <person name="Yang W."/>
            <person name="Lou X."/>
            <person name="Chen J."/>
            <person name="Feng M."/>
            <person name="Jian J."/>
            <person name="Zhang X."/>
            <person name="Luo G."/>
            <person name="Jiang Y."/>
            <person name="Liu J."/>
            <person name="Wang Z."/>
            <person name="Sha Y."/>
            <person name="Zhang B."/>
            <person name="Wu H."/>
            <person name="Tang D."/>
            <person name="Shen Q."/>
            <person name="Xue P."/>
            <person name="Zou S."/>
            <person name="Wang X."/>
            <person name="Liu X."/>
            <person name="Wang F."/>
            <person name="Yang Y."/>
            <person name="An X."/>
            <person name="Dong Z."/>
            <person name="Zhang K."/>
            <person name="Zhang X."/>
            <person name="Luo M.C."/>
            <person name="Dvorak J."/>
            <person name="Tong Y."/>
            <person name="Wang J."/>
            <person name="Yang H."/>
            <person name="Li Z."/>
            <person name="Wang D."/>
            <person name="Zhang A."/>
            <person name="Wang J."/>
        </authorList>
    </citation>
    <scope>NUCLEOTIDE SEQUENCE</scope>
    <source>
        <strain evidence="3">cv. G1812</strain>
    </source>
</reference>
<name>A0A8R7UN62_TRIUA</name>
<feature type="chain" id="PRO_5035812250" evidence="1">
    <location>
        <begin position="20"/>
        <end position="62"/>
    </location>
</feature>
<keyword evidence="1" id="KW-0732">Signal</keyword>
<dbReference type="EnsemblPlants" id="TuG1812G0500005571.01.T01">
    <property type="protein sequence ID" value="TuG1812G0500005571.01.T01.cds429038"/>
    <property type="gene ID" value="TuG1812G0500005571.01"/>
</dbReference>
<evidence type="ECO:0000313" key="3">
    <source>
        <dbReference type="Proteomes" id="UP000015106"/>
    </source>
</evidence>